<feature type="compositionally biased region" description="Polar residues" evidence="19">
    <location>
        <begin position="451"/>
        <end position="462"/>
    </location>
</feature>
<gene>
    <name evidence="21" type="primary">ribB</name>
    <name evidence="18" type="synonym">ribA</name>
    <name evidence="21" type="ORF">EDL96_04915</name>
</gene>
<dbReference type="GO" id="GO:0008686">
    <property type="term" value="F:3,4-dihydroxy-2-butanone-4-phosphate synthase activity"/>
    <property type="evidence" value="ECO:0007669"/>
    <property type="project" value="UniProtKB-EC"/>
</dbReference>
<feature type="binding site" evidence="18">
    <location>
        <position position="310"/>
    </location>
    <ligand>
        <name>GTP</name>
        <dbReference type="ChEBI" id="CHEBI:37565"/>
    </ligand>
</feature>
<comment type="similarity">
    <text evidence="18">Belongs to the GTP cyclohydrolase II family.</text>
</comment>
<dbReference type="SUPFAM" id="SSF142695">
    <property type="entry name" value="RibA-like"/>
    <property type="match status" value="1"/>
</dbReference>
<dbReference type="UniPathway" id="UPA00275">
    <property type="reaction ID" value="UER00399"/>
</dbReference>
<keyword evidence="9 18" id="KW-0479">Metal-binding</keyword>
<evidence type="ECO:0000256" key="15">
    <source>
        <dbReference type="ARBA" id="ARBA00023211"/>
    </source>
</evidence>
<dbReference type="PANTHER" id="PTHR21327">
    <property type="entry name" value="GTP CYCLOHYDROLASE II-RELATED"/>
    <property type="match status" value="1"/>
</dbReference>
<evidence type="ECO:0000256" key="10">
    <source>
        <dbReference type="ARBA" id="ARBA00022741"/>
    </source>
</evidence>
<comment type="function">
    <text evidence="4">Catalyzes the conversion of D-ribulose 5-phosphate to formate and 3,4-dihydroxy-2-butanone 4-phosphate.</text>
</comment>
<dbReference type="InterPro" id="IPR036144">
    <property type="entry name" value="RibA-like_sf"/>
</dbReference>
<keyword evidence="16 21" id="KW-0456">Lyase</keyword>
<comment type="pathway">
    <text evidence="5 18">Cofactor biosynthesis; riboflavin biosynthesis; 5-amino-6-(D-ribitylamino)uracil from GTP: step 1/4.</text>
</comment>
<evidence type="ECO:0000256" key="9">
    <source>
        <dbReference type="ARBA" id="ARBA00022723"/>
    </source>
</evidence>
<evidence type="ECO:0000256" key="1">
    <source>
        <dbReference type="ARBA" id="ARBA00000141"/>
    </source>
</evidence>
<dbReference type="AlphaFoldDB" id="A0A3N3ZR16"/>
<evidence type="ECO:0000313" key="22">
    <source>
        <dbReference type="Proteomes" id="UP000270616"/>
    </source>
</evidence>
<comment type="catalytic activity">
    <reaction evidence="17 18">
        <text>GTP + 4 H2O = 2,5-diamino-6-hydroxy-4-(5-phosphoribosylamino)-pyrimidine + formate + 2 phosphate + 3 H(+)</text>
        <dbReference type="Rhea" id="RHEA:23704"/>
        <dbReference type="ChEBI" id="CHEBI:15377"/>
        <dbReference type="ChEBI" id="CHEBI:15378"/>
        <dbReference type="ChEBI" id="CHEBI:15740"/>
        <dbReference type="ChEBI" id="CHEBI:37565"/>
        <dbReference type="ChEBI" id="CHEBI:43474"/>
        <dbReference type="ChEBI" id="CHEBI:58614"/>
        <dbReference type="EC" id="3.5.4.25"/>
    </reaction>
</comment>
<dbReference type="GO" id="GO:0003935">
    <property type="term" value="F:GTP cyclohydrolase II activity"/>
    <property type="evidence" value="ECO:0007669"/>
    <property type="project" value="UniProtKB-UniRule"/>
</dbReference>
<evidence type="ECO:0000256" key="2">
    <source>
        <dbReference type="ARBA" id="ARBA00001936"/>
    </source>
</evidence>
<keyword evidence="13" id="KW-0460">Magnesium</keyword>
<dbReference type="RefSeq" id="WP_123824700.1">
    <property type="nucleotide sequence ID" value="NZ_RKMF01000005.1"/>
</dbReference>
<dbReference type="NCBIfam" id="TIGR00506">
    <property type="entry name" value="ribB"/>
    <property type="match status" value="1"/>
</dbReference>
<dbReference type="FunFam" id="3.90.870.10:FF:000001">
    <property type="entry name" value="Riboflavin biosynthesis protein RibBA"/>
    <property type="match status" value="1"/>
</dbReference>
<evidence type="ECO:0000313" key="21">
    <source>
        <dbReference type="EMBL" id="ROZ63702.1"/>
    </source>
</evidence>
<evidence type="ECO:0000256" key="11">
    <source>
        <dbReference type="ARBA" id="ARBA00022801"/>
    </source>
</evidence>
<keyword evidence="10 18" id="KW-0547">Nucleotide-binding</keyword>
<feature type="binding site" evidence="18">
    <location>
        <begin position="332"/>
        <end position="334"/>
    </location>
    <ligand>
        <name>GTP</name>
        <dbReference type="ChEBI" id="CHEBI:37565"/>
    </ligand>
</feature>
<evidence type="ECO:0000256" key="13">
    <source>
        <dbReference type="ARBA" id="ARBA00022842"/>
    </source>
</evidence>
<feature type="binding site" evidence="18">
    <location>
        <position position="389"/>
    </location>
    <ligand>
        <name>GTP</name>
        <dbReference type="ChEBI" id="CHEBI:37565"/>
    </ligand>
</feature>
<keyword evidence="11 18" id="KW-0378">Hydrolase</keyword>
<dbReference type="Proteomes" id="UP000270616">
    <property type="component" value="Unassembled WGS sequence"/>
</dbReference>
<accession>A0A3N3ZR16</accession>
<dbReference type="Pfam" id="PF00926">
    <property type="entry name" value="DHBP_synthase"/>
    <property type="match status" value="1"/>
</dbReference>
<comment type="function">
    <text evidence="18">Catalyzes the conversion of GTP to 2,5-diamino-6-ribosylamino-4(3H)-pyrimidinone 5'-phosphate (DARP), formate and pyrophosphate.</text>
</comment>
<feature type="active site" description="Proton acceptor" evidence="18">
    <location>
        <position position="366"/>
    </location>
</feature>
<dbReference type="SUPFAM" id="SSF55821">
    <property type="entry name" value="YrdC/RibB"/>
    <property type="match status" value="1"/>
</dbReference>
<feature type="binding site" evidence="18">
    <location>
        <position position="305"/>
    </location>
    <ligand>
        <name>Zn(2+)</name>
        <dbReference type="ChEBI" id="CHEBI:29105"/>
        <note>catalytic</note>
    </ligand>
</feature>
<sequence>MNTSAGSPTNTVNDDGTPIVLASIETAVAAIAAGGAVVVVDDEDRENEGDLVFAAEFATPELTGFTVRHTSGVLCVPMTEARADALGLPPMTAVNEDSKGTAYTVTCDARIGVSTGISAADRARTARVLAAAQSGPESVTRPGHMLPLRAVDGGVRQRPGHTEAAVELCALAGLQKVGVIAELVHDDGSMMRLPALHRFAREHGLPLLSIEDLVAWVGGQESAPRGGKARPVLAVSEDVVIPMPEGRFLVRGWQVEDPDGTTAGEHLSLTALDPATDLPLTGQDAPLVRLHSECLTGDVFGSYRCDCGAQLHQALSKLAHEGGTLVYVRRHEGRGIGLVNKLRAYRLQDGGADTVEANELLGLPADARDWGAAATILHELGLNRVRLLTNNPAKQTALTDLGIEVTALVPNEVPARAENHTYLVTKRDRMRHRLLHIDDATHPVVAPGSKAPSTSNPTERTP</sequence>
<dbReference type="Gene3D" id="3.90.870.10">
    <property type="entry name" value="DHBP synthase"/>
    <property type="match status" value="1"/>
</dbReference>
<proteinExistence type="inferred from homology"/>
<dbReference type="Gene3D" id="3.40.50.10990">
    <property type="entry name" value="GTP cyclohydrolase II"/>
    <property type="match status" value="1"/>
</dbReference>
<name>A0A3N3ZR16_9MICC</name>
<comment type="cofactor">
    <cofactor evidence="18">
        <name>Zn(2+)</name>
        <dbReference type="ChEBI" id="CHEBI:29105"/>
    </cofactor>
    <text evidence="18">Binds 1 zinc ion per subunit.</text>
</comment>
<dbReference type="PIRSF" id="PIRSF001259">
    <property type="entry name" value="RibA"/>
    <property type="match status" value="1"/>
</dbReference>
<dbReference type="InterPro" id="IPR032677">
    <property type="entry name" value="GTP_cyclohydro_II"/>
</dbReference>
<keyword evidence="12 18" id="KW-0862">Zinc</keyword>
<reference evidence="21 22" key="1">
    <citation type="submission" date="2018-10" db="EMBL/GenBank/DDBJ databases">
        <title>Kocuria sp. M5W7-7, whole genome shotgun sequence.</title>
        <authorList>
            <person name="Tuo L."/>
        </authorList>
    </citation>
    <scope>NUCLEOTIDE SEQUENCE [LARGE SCALE GENOMIC DNA]</scope>
    <source>
        <strain evidence="21 22">M5W7-7</strain>
    </source>
</reference>
<dbReference type="PANTHER" id="PTHR21327:SF18">
    <property type="entry name" value="3,4-DIHYDROXY-2-BUTANONE 4-PHOSPHATE SYNTHASE"/>
    <property type="match status" value="1"/>
</dbReference>
<evidence type="ECO:0000256" key="8">
    <source>
        <dbReference type="ARBA" id="ARBA00022619"/>
    </source>
</evidence>
<dbReference type="OrthoDB" id="9793111at2"/>
<keyword evidence="8 18" id="KW-0686">Riboflavin biosynthesis</keyword>
<evidence type="ECO:0000256" key="6">
    <source>
        <dbReference type="ARBA" id="ARBA00004904"/>
    </source>
</evidence>
<feature type="binding site" evidence="18">
    <location>
        <position position="294"/>
    </location>
    <ligand>
        <name>Zn(2+)</name>
        <dbReference type="ChEBI" id="CHEBI:29105"/>
        <note>catalytic</note>
    </ligand>
</feature>
<feature type="binding site" evidence="18">
    <location>
        <begin position="289"/>
        <end position="293"/>
    </location>
    <ligand>
        <name>GTP</name>
        <dbReference type="ChEBI" id="CHEBI:37565"/>
    </ligand>
</feature>
<evidence type="ECO:0000256" key="19">
    <source>
        <dbReference type="SAM" id="MobiDB-lite"/>
    </source>
</evidence>
<organism evidence="21 22">
    <name type="scientific">Kocuria soli</name>
    <dbReference type="NCBI Taxonomy" id="2485125"/>
    <lineage>
        <taxon>Bacteria</taxon>
        <taxon>Bacillati</taxon>
        <taxon>Actinomycetota</taxon>
        <taxon>Actinomycetes</taxon>
        <taxon>Micrococcales</taxon>
        <taxon>Micrococcaceae</taxon>
        <taxon>Kocuria</taxon>
    </lineage>
</organism>
<evidence type="ECO:0000256" key="5">
    <source>
        <dbReference type="ARBA" id="ARBA00004853"/>
    </source>
</evidence>
<evidence type="ECO:0000259" key="20">
    <source>
        <dbReference type="Pfam" id="PF00925"/>
    </source>
</evidence>
<keyword evidence="22" id="KW-1185">Reference proteome</keyword>
<feature type="domain" description="GTP cyclohydrolase II" evidence="20">
    <location>
        <begin position="239"/>
        <end position="410"/>
    </location>
</feature>
<keyword evidence="15" id="KW-0464">Manganese</keyword>
<comment type="pathway">
    <text evidence="6">Cofactor biosynthesis; riboflavin biosynthesis; 2-hydroxy-3-oxobutyl phosphate from D-ribulose 5-phosphate: step 1/1.</text>
</comment>
<evidence type="ECO:0000256" key="12">
    <source>
        <dbReference type="ARBA" id="ARBA00022833"/>
    </source>
</evidence>
<comment type="similarity">
    <text evidence="7">In the N-terminal section; belongs to the DHBP synthase family.</text>
</comment>
<protein>
    <recommendedName>
        <fullName evidence="18">GTP cyclohydrolase-2</fullName>
        <ecNumber evidence="18">3.5.4.25</ecNumber>
    </recommendedName>
    <alternativeName>
        <fullName evidence="18">GTP cyclohydrolase II</fullName>
    </alternativeName>
</protein>
<feature type="binding site" evidence="18">
    <location>
        <position position="307"/>
    </location>
    <ligand>
        <name>Zn(2+)</name>
        <dbReference type="ChEBI" id="CHEBI:29105"/>
        <note>catalytic</note>
    </ligand>
</feature>
<evidence type="ECO:0000256" key="7">
    <source>
        <dbReference type="ARBA" id="ARBA00005520"/>
    </source>
</evidence>
<evidence type="ECO:0000256" key="4">
    <source>
        <dbReference type="ARBA" id="ARBA00002284"/>
    </source>
</evidence>
<evidence type="ECO:0000256" key="16">
    <source>
        <dbReference type="ARBA" id="ARBA00023239"/>
    </source>
</evidence>
<comment type="caution">
    <text evidence="21">The sequence shown here is derived from an EMBL/GenBank/DDBJ whole genome shotgun (WGS) entry which is preliminary data.</text>
</comment>
<comment type="catalytic activity">
    <reaction evidence="1">
        <text>D-ribulose 5-phosphate = (2S)-2-hydroxy-3-oxobutyl phosphate + formate + H(+)</text>
        <dbReference type="Rhea" id="RHEA:18457"/>
        <dbReference type="ChEBI" id="CHEBI:15378"/>
        <dbReference type="ChEBI" id="CHEBI:15740"/>
        <dbReference type="ChEBI" id="CHEBI:58121"/>
        <dbReference type="ChEBI" id="CHEBI:58830"/>
        <dbReference type="EC" id="4.1.99.12"/>
    </reaction>
</comment>
<dbReference type="GO" id="GO:0005525">
    <property type="term" value="F:GTP binding"/>
    <property type="evidence" value="ECO:0007669"/>
    <property type="project" value="UniProtKB-KW"/>
</dbReference>
<feature type="binding site" evidence="18">
    <location>
        <position position="394"/>
    </location>
    <ligand>
        <name>GTP</name>
        <dbReference type="ChEBI" id="CHEBI:37565"/>
    </ligand>
</feature>
<evidence type="ECO:0000256" key="3">
    <source>
        <dbReference type="ARBA" id="ARBA00001946"/>
    </source>
</evidence>
<dbReference type="Pfam" id="PF00925">
    <property type="entry name" value="GTP_cyclohydro2"/>
    <property type="match status" value="1"/>
</dbReference>
<dbReference type="NCBIfam" id="NF001591">
    <property type="entry name" value="PRK00393.1"/>
    <property type="match status" value="1"/>
</dbReference>
<dbReference type="InterPro" id="IPR000926">
    <property type="entry name" value="RibA"/>
</dbReference>
<feature type="region of interest" description="Disordered" evidence="19">
    <location>
        <begin position="439"/>
        <end position="462"/>
    </location>
</feature>
<feature type="binding site" evidence="18">
    <location>
        <position position="354"/>
    </location>
    <ligand>
        <name>GTP</name>
        <dbReference type="ChEBI" id="CHEBI:37565"/>
    </ligand>
</feature>
<feature type="active site" description="Nucleophile" evidence="18">
    <location>
        <position position="368"/>
    </location>
</feature>
<evidence type="ECO:0000256" key="18">
    <source>
        <dbReference type="HAMAP-Rule" id="MF_00179"/>
    </source>
</evidence>
<dbReference type="HAMAP" id="MF_00179">
    <property type="entry name" value="RibA"/>
    <property type="match status" value="1"/>
</dbReference>
<dbReference type="EC" id="3.5.4.25" evidence="18"/>
<dbReference type="InterPro" id="IPR017945">
    <property type="entry name" value="DHBP_synth_RibB-like_a/b_dom"/>
</dbReference>
<dbReference type="GO" id="GO:0009231">
    <property type="term" value="P:riboflavin biosynthetic process"/>
    <property type="evidence" value="ECO:0007669"/>
    <property type="project" value="UniProtKB-UniRule"/>
</dbReference>
<evidence type="ECO:0000256" key="14">
    <source>
        <dbReference type="ARBA" id="ARBA00023134"/>
    </source>
</evidence>
<dbReference type="CDD" id="cd00641">
    <property type="entry name" value="GTP_cyclohydro2"/>
    <property type="match status" value="1"/>
</dbReference>
<keyword evidence="14 18" id="KW-0342">GTP-binding</keyword>
<dbReference type="GO" id="GO:0008270">
    <property type="term" value="F:zinc ion binding"/>
    <property type="evidence" value="ECO:0007669"/>
    <property type="project" value="UniProtKB-UniRule"/>
</dbReference>
<comment type="cofactor">
    <cofactor evidence="2">
        <name>Mn(2+)</name>
        <dbReference type="ChEBI" id="CHEBI:29035"/>
    </cofactor>
</comment>
<dbReference type="EMBL" id="RKMF01000005">
    <property type="protein sequence ID" value="ROZ63702.1"/>
    <property type="molecule type" value="Genomic_DNA"/>
</dbReference>
<dbReference type="InterPro" id="IPR000422">
    <property type="entry name" value="DHBP_synthase_RibB"/>
</dbReference>
<evidence type="ECO:0000256" key="17">
    <source>
        <dbReference type="ARBA" id="ARBA00049295"/>
    </source>
</evidence>
<dbReference type="GO" id="GO:0005829">
    <property type="term" value="C:cytosol"/>
    <property type="evidence" value="ECO:0007669"/>
    <property type="project" value="TreeGrafter"/>
</dbReference>
<comment type="cofactor">
    <cofactor evidence="3">
        <name>Mg(2+)</name>
        <dbReference type="ChEBI" id="CHEBI:18420"/>
    </cofactor>
</comment>